<dbReference type="AlphaFoldDB" id="U2DJ44"/>
<sequence>MEHQGLLSLAQLLLPSDTLLNFEVVRVEEDNSLIRIYLDEIKDSYKKNSDLESKGFRKAVVIRDFP</sequence>
<comment type="caution">
    <text evidence="1">The sequence shown here is derived from an EMBL/GenBank/DDBJ whole genome shotgun (WGS) entry which is preliminary data.</text>
</comment>
<gene>
    <name evidence="1" type="ORF">HMPREF1981_03147</name>
</gene>
<evidence type="ECO:0000313" key="1">
    <source>
        <dbReference type="EMBL" id="ERI81522.1"/>
    </source>
</evidence>
<protein>
    <submittedName>
        <fullName evidence="1">Uncharacterized protein</fullName>
    </submittedName>
</protein>
<organism evidence="1 2">
    <name type="scientific">Bacteroides pyogenes F0041</name>
    <dbReference type="NCBI Taxonomy" id="1321819"/>
    <lineage>
        <taxon>Bacteria</taxon>
        <taxon>Pseudomonadati</taxon>
        <taxon>Bacteroidota</taxon>
        <taxon>Bacteroidia</taxon>
        <taxon>Bacteroidales</taxon>
        <taxon>Bacteroidaceae</taxon>
        <taxon>Bacteroides</taxon>
    </lineage>
</organism>
<dbReference type="Proteomes" id="UP000016496">
    <property type="component" value="Unassembled WGS sequence"/>
</dbReference>
<dbReference type="EMBL" id="AWSV01000160">
    <property type="protein sequence ID" value="ERI81522.1"/>
    <property type="molecule type" value="Genomic_DNA"/>
</dbReference>
<reference evidence="1 2" key="1">
    <citation type="submission" date="2013-08" db="EMBL/GenBank/DDBJ databases">
        <authorList>
            <person name="Weinstock G."/>
            <person name="Sodergren E."/>
            <person name="Wylie T."/>
            <person name="Fulton L."/>
            <person name="Fulton R."/>
            <person name="Fronick C."/>
            <person name="O'Laughlin M."/>
            <person name="Godfrey J."/>
            <person name="Miner T."/>
            <person name="Herter B."/>
            <person name="Appelbaum E."/>
            <person name="Cordes M."/>
            <person name="Lek S."/>
            <person name="Wollam A."/>
            <person name="Pepin K.H."/>
            <person name="Palsikar V.B."/>
            <person name="Mitreva M."/>
            <person name="Wilson R.K."/>
        </authorList>
    </citation>
    <scope>NUCLEOTIDE SEQUENCE [LARGE SCALE GENOMIC DNA]</scope>
    <source>
        <strain evidence="1 2">F0041</strain>
    </source>
</reference>
<proteinExistence type="predicted"/>
<evidence type="ECO:0000313" key="2">
    <source>
        <dbReference type="Proteomes" id="UP000016496"/>
    </source>
</evidence>
<dbReference type="HOGENOM" id="CLU_146036_2_0_10"/>
<accession>U2DJ44</accession>
<name>U2DJ44_9BACE</name>